<proteinExistence type="predicted"/>
<comment type="caution">
    <text evidence="2">The sequence shown here is derived from an EMBL/GenBank/DDBJ whole genome shotgun (WGS) entry which is preliminary data.</text>
</comment>
<feature type="region of interest" description="Disordered" evidence="1">
    <location>
        <begin position="1"/>
        <end position="42"/>
    </location>
</feature>
<organism evidence="2 3">
    <name type="scientific">Coprinopsis cinerea (strain Okayama-7 / 130 / ATCC MYA-4618 / FGSC 9003)</name>
    <name type="common">Inky cap fungus</name>
    <name type="synonym">Hormographiella aspergillata</name>
    <dbReference type="NCBI Taxonomy" id="240176"/>
    <lineage>
        <taxon>Eukaryota</taxon>
        <taxon>Fungi</taxon>
        <taxon>Dikarya</taxon>
        <taxon>Basidiomycota</taxon>
        <taxon>Agaricomycotina</taxon>
        <taxon>Agaricomycetes</taxon>
        <taxon>Agaricomycetidae</taxon>
        <taxon>Agaricales</taxon>
        <taxon>Agaricineae</taxon>
        <taxon>Psathyrellaceae</taxon>
        <taxon>Coprinopsis</taxon>
    </lineage>
</organism>
<name>D6RN32_COPC7</name>
<dbReference type="AlphaFoldDB" id="D6RN32"/>
<accession>D6RN32</accession>
<dbReference type="VEuPathDB" id="FungiDB:CC1G_15544"/>
<keyword evidence="3" id="KW-1185">Reference proteome</keyword>
<protein>
    <submittedName>
        <fullName evidence="2">Uncharacterized protein</fullName>
    </submittedName>
</protein>
<evidence type="ECO:0000256" key="1">
    <source>
        <dbReference type="SAM" id="MobiDB-lite"/>
    </source>
</evidence>
<evidence type="ECO:0000313" key="2">
    <source>
        <dbReference type="EMBL" id="EFI27509.1"/>
    </source>
</evidence>
<dbReference type="Proteomes" id="UP000001861">
    <property type="component" value="Unassembled WGS sequence"/>
</dbReference>
<gene>
    <name evidence="2" type="ORF">CC1G_15544</name>
</gene>
<sequence length="63" mass="6803">MSEKDGPAERLKARFPNKFGGENAGRTGFVNDPDQNSILIPDPGNELLASSLVQADHSSLFNM</sequence>
<dbReference type="KEGG" id="cci:CC1G_15544"/>
<dbReference type="RefSeq" id="XP_002911003.1">
    <property type="nucleotide sequence ID" value="XM_002910957.1"/>
</dbReference>
<evidence type="ECO:0000313" key="3">
    <source>
        <dbReference type="Proteomes" id="UP000001861"/>
    </source>
</evidence>
<dbReference type="GeneID" id="9379450"/>
<dbReference type="EMBL" id="AACS02000006">
    <property type="protein sequence ID" value="EFI27509.1"/>
    <property type="molecule type" value="Genomic_DNA"/>
</dbReference>
<dbReference type="HOGENOM" id="CLU_2885682_0_0_1"/>
<reference evidence="2 3" key="1">
    <citation type="journal article" date="2010" name="Proc. Natl. Acad. Sci. U.S.A.">
        <title>Insights into evolution of multicellular fungi from the assembled chromosomes of the mushroom Coprinopsis cinerea (Coprinus cinereus).</title>
        <authorList>
            <person name="Stajich J.E."/>
            <person name="Wilke S.K."/>
            <person name="Ahren D."/>
            <person name="Au C.H."/>
            <person name="Birren B.W."/>
            <person name="Borodovsky M."/>
            <person name="Burns C."/>
            <person name="Canback B."/>
            <person name="Casselton L.A."/>
            <person name="Cheng C.K."/>
            <person name="Deng J."/>
            <person name="Dietrich F.S."/>
            <person name="Fargo D.C."/>
            <person name="Farman M.L."/>
            <person name="Gathman A.C."/>
            <person name="Goldberg J."/>
            <person name="Guigo R."/>
            <person name="Hoegger P.J."/>
            <person name="Hooker J.B."/>
            <person name="Huggins A."/>
            <person name="James T.Y."/>
            <person name="Kamada T."/>
            <person name="Kilaru S."/>
            <person name="Kodira C."/>
            <person name="Kues U."/>
            <person name="Kupfer D."/>
            <person name="Kwan H.S."/>
            <person name="Lomsadze A."/>
            <person name="Li W."/>
            <person name="Lilly W.W."/>
            <person name="Ma L.J."/>
            <person name="Mackey A.J."/>
            <person name="Manning G."/>
            <person name="Martin F."/>
            <person name="Muraguchi H."/>
            <person name="Natvig D.O."/>
            <person name="Palmerini H."/>
            <person name="Ramesh M.A."/>
            <person name="Rehmeyer C.J."/>
            <person name="Roe B.A."/>
            <person name="Shenoy N."/>
            <person name="Stanke M."/>
            <person name="Ter-Hovhannisyan V."/>
            <person name="Tunlid A."/>
            <person name="Velagapudi R."/>
            <person name="Vision T.J."/>
            <person name="Zeng Q."/>
            <person name="Zolan M.E."/>
            <person name="Pukkila P.J."/>
        </authorList>
    </citation>
    <scope>NUCLEOTIDE SEQUENCE [LARGE SCALE GENOMIC DNA]</scope>
    <source>
        <strain evidence="3">Okayama-7 / 130 / ATCC MYA-4618 / FGSC 9003</strain>
    </source>
</reference>
<dbReference type="InParanoid" id="D6RN32"/>
<feature type="compositionally biased region" description="Basic and acidic residues" evidence="1">
    <location>
        <begin position="1"/>
        <end position="12"/>
    </location>
</feature>